<proteinExistence type="predicted"/>
<reference evidence="1 2" key="1">
    <citation type="submission" date="2023-07" db="EMBL/GenBank/DDBJ databases">
        <authorList>
            <person name="Peeters C."/>
        </authorList>
    </citation>
    <scope>NUCLEOTIDE SEQUENCE [LARGE SCALE GENOMIC DNA]</scope>
    <source>
        <strain evidence="1 2">LMG 18091</strain>
    </source>
</reference>
<dbReference type="RefSeq" id="WP_316869739.1">
    <property type="nucleotide sequence ID" value="NZ_CATWAF010000002.1"/>
</dbReference>
<evidence type="ECO:0000313" key="1">
    <source>
        <dbReference type="EMBL" id="CAJ0691707.1"/>
    </source>
</evidence>
<evidence type="ECO:0000313" key="2">
    <source>
        <dbReference type="Proteomes" id="UP001189915"/>
    </source>
</evidence>
<accession>A0AAD2AV22</accession>
<comment type="caution">
    <text evidence="1">The sequence shown here is derived from an EMBL/GenBank/DDBJ whole genome shotgun (WGS) entry which is preliminary data.</text>
</comment>
<sequence>MADAAQLRVQRIARGTVEPIPVELTVTLICPMAGSIGLRLLSPVMPRPDSSRLVSSARLLKMERYTSRTSMVHLI</sequence>
<protein>
    <submittedName>
        <fullName evidence="1">Uncharacterized protein</fullName>
    </submittedName>
</protein>
<name>A0AAD2AV22_9RALS</name>
<organism evidence="1 2">
    <name type="scientific">Ralstonia wenshanensis</name>
    <dbReference type="NCBI Taxonomy" id="2842456"/>
    <lineage>
        <taxon>Bacteria</taxon>
        <taxon>Pseudomonadati</taxon>
        <taxon>Pseudomonadota</taxon>
        <taxon>Betaproteobacteria</taxon>
        <taxon>Burkholderiales</taxon>
        <taxon>Burkholderiaceae</taxon>
        <taxon>Ralstonia</taxon>
    </lineage>
</organism>
<keyword evidence="2" id="KW-1185">Reference proteome</keyword>
<gene>
    <name evidence="1" type="ORF">LMG18091_01492</name>
</gene>
<dbReference type="AlphaFoldDB" id="A0AAD2AV22"/>
<dbReference type="Proteomes" id="UP001189915">
    <property type="component" value="Unassembled WGS sequence"/>
</dbReference>
<dbReference type="EMBL" id="CATWAF010000002">
    <property type="protein sequence ID" value="CAJ0691707.1"/>
    <property type="molecule type" value="Genomic_DNA"/>
</dbReference>